<accession>A0AAV3R4W8</accession>
<keyword evidence="2" id="KW-1185">Reference proteome</keyword>
<evidence type="ECO:0000313" key="1">
    <source>
        <dbReference type="EMBL" id="GAA0169953.1"/>
    </source>
</evidence>
<dbReference type="EMBL" id="BAABME010024311">
    <property type="protein sequence ID" value="GAA0169953.1"/>
    <property type="molecule type" value="Genomic_DNA"/>
</dbReference>
<comment type="caution">
    <text evidence="1">The sequence shown here is derived from an EMBL/GenBank/DDBJ whole genome shotgun (WGS) entry which is preliminary data.</text>
</comment>
<gene>
    <name evidence="1" type="ORF">LIER_40853</name>
</gene>
<sequence>MANSVSLSPLPPLFTCSSPLLHHNTTFHLNFQLRKHNGLHLKSSHNTTCAALHVNASASAMPLSVKPDDLVDSILSKDQSSGHRIILLRGLGFSPCSDNLH</sequence>
<protein>
    <submittedName>
        <fullName evidence="1">Uncharacterized protein</fullName>
    </submittedName>
</protein>
<dbReference type="AlphaFoldDB" id="A0AAV3R4W8"/>
<dbReference type="Proteomes" id="UP001454036">
    <property type="component" value="Unassembled WGS sequence"/>
</dbReference>
<name>A0AAV3R4W8_LITER</name>
<proteinExistence type="predicted"/>
<organism evidence="1 2">
    <name type="scientific">Lithospermum erythrorhizon</name>
    <name type="common">Purple gromwell</name>
    <name type="synonym">Lithospermum officinale var. erythrorhizon</name>
    <dbReference type="NCBI Taxonomy" id="34254"/>
    <lineage>
        <taxon>Eukaryota</taxon>
        <taxon>Viridiplantae</taxon>
        <taxon>Streptophyta</taxon>
        <taxon>Embryophyta</taxon>
        <taxon>Tracheophyta</taxon>
        <taxon>Spermatophyta</taxon>
        <taxon>Magnoliopsida</taxon>
        <taxon>eudicotyledons</taxon>
        <taxon>Gunneridae</taxon>
        <taxon>Pentapetalae</taxon>
        <taxon>asterids</taxon>
        <taxon>lamiids</taxon>
        <taxon>Boraginales</taxon>
        <taxon>Boraginaceae</taxon>
        <taxon>Boraginoideae</taxon>
        <taxon>Lithospermeae</taxon>
        <taxon>Lithospermum</taxon>
    </lineage>
</organism>
<evidence type="ECO:0000313" key="2">
    <source>
        <dbReference type="Proteomes" id="UP001454036"/>
    </source>
</evidence>
<reference evidence="1 2" key="1">
    <citation type="submission" date="2024-01" db="EMBL/GenBank/DDBJ databases">
        <title>The complete chloroplast genome sequence of Lithospermum erythrorhizon: insights into the phylogenetic relationship among Boraginaceae species and the maternal lineages of purple gromwells.</title>
        <authorList>
            <person name="Okada T."/>
            <person name="Watanabe K."/>
        </authorList>
    </citation>
    <scope>NUCLEOTIDE SEQUENCE [LARGE SCALE GENOMIC DNA]</scope>
</reference>